<organism evidence="3 4">
    <name type="scientific">Auxenochlorella protothecoides</name>
    <name type="common">Green microalga</name>
    <name type="synonym">Chlorella protothecoides</name>
    <dbReference type="NCBI Taxonomy" id="3075"/>
    <lineage>
        <taxon>Eukaryota</taxon>
        <taxon>Viridiplantae</taxon>
        <taxon>Chlorophyta</taxon>
        <taxon>core chlorophytes</taxon>
        <taxon>Trebouxiophyceae</taxon>
        <taxon>Chlorellales</taxon>
        <taxon>Chlorellaceae</taxon>
        <taxon>Auxenochlorella</taxon>
    </lineage>
</organism>
<evidence type="ECO:0000259" key="2">
    <source>
        <dbReference type="PROSITE" id="PS51184"/>
    </source>
</evidence>
<sequence>MDEERHMGVRGKEVHAVTGSPFSDRSALVLRESDQVMMGDARMADLVTKAGAYKAHVGLHLESYIQVMLGQGTEFVGSVEGICLAATTLGAYLARPPGSMGTYLAECPLAQAEPGAALSPGPLHALMADIRIPEAVKGSPLTSINLWASLNRTASSLHYDPYCNLLVVVCGRKTVRLTPPTADPTLRAHPVWSDSLNHADADLARSPRLPMTCVSLGPGDALFIPEGTWHSVASTPGTLAVNFWWRSAAGAALESGATAYHLRRSLQVLLERRRHAMLREAAAAAAAPGGAGGTTATPADALLRAAARGEAAALHALRRALLALSSDPPALMRWVHCTLHRDAHALLGALVGPGSELALGAVLAALEAPGGDEEAVRAFFQDLYDGLPLERGALLDLILERRRALSRLALADVLARHVPGVP</sequence>
<dbReference type="AlphaFoldDB" id="A0A3M7L221"/>
<name>A0A3M7L221_AUXPR</name>
<protein>
    <recommendedName>
        <fullName evidence="2">JmjC domain-containing protein</fullName>
    </recommendedName>
</protein>
<dbReference type="PANTHER" id="PTHR12461">
    <property type="entry name" value="HYPOXIA-INDUCIBLE FACTOR 1 ALPHA INHIBITOR-RELATED"/>
    <property type="match status" value="1"/>
</dbReference>
<proteinExistence type="inferred from homology"/>
<dbReference type="InterPro" id="IPR041667">
    <property type="entry name" value="Cupin_8"/>
</dbReference>
<dbReference type="InterPro" id="IPR003347">
    <property type="entry name" value="JmjC_dom"/>
</dbReference>
<dbReference type="SMART" id="SM00558">
    <property type="entry name" value="JmjC"/>
    <property type="match status" value="1"/>
</dbReference>
<accession>A0A3M7L221</accession>
<evidence type="ECO:0000313" key="3">
    <source>
        <dbReference type="EMBL" id="RMZ56124.1"/>
    </source>
</evidence>
<comment type="similarity">
    <text evidence="1">Belongs to the JARID1 histone demethylase family.</text>
</comment>
<evidence type="ECO:0000313" key="4">
    <source>
        <dbReference type="Proteomes" id="UP000279271"/>
    </source>
</evidence>
<evidence type="ECO:0000256" key="1">
    <source>
        <dbReference type="ARBA" id="ARBA00006801"/>
    </source>
</evidence>
<feature type="domain" description="JmjC" evidence="2">
    <location>
        <begin position="121"/>
        <end position="260"/>
    </location>
</feature>
<dbReference type="Pfam" id="PF13621">
    <property type="entry name" value="Cupin_8"/>
    <property type="match status" value="1"/>
</dbReference>
<dbReference type="Proteomes" id="UP000279271">
    <property type="component" value="Unassembled WGS sequence"/>
</dbReference>
<dbReference type="EMBL" id="QOKY01000154">
    <property type="protein sequence ID" value="RMZ56124.1"/>
    <property type="molecule type" value="Genomic_DNA"/>
</dbReference>
<dbReference type="SUPFAM" id="SSF51197">
    <property type="entry name" value="Clavaminate synthase-like"/>
    <property type="match status" value="1"/>
</dbReference>
<dbReference type="PROSITE" id="PS51184">
    <property type="entry name" value="JMJC"/>
    <property type="match status" value="1"/>
</dbReference>
<dbReference type="Gene3D" id="2.60.120.650">
    <property type="entry name" value="Cupin"/>
    <property type="match status" value="1"/>
</dbReference>
<reference evidence="4" key="1">
    <citation type="journal article" date="2018" name="Algal Res.">
        <title>Characterization of plant carbon substrate utilization by Auxenochlorella protothecoides.</title>
        <authorList>
            <person name="Vogler B.W."/>
            <person name="Starkenburg S.R."/>
            <person name="Sudasinghe N."/>
            <person name="Schambach J.Y."/>
            <person name="Rollin J.A."/>
            <person name="Pattathil S."/>
            <person name="Barry A.N."/>
        </authorList>
    </citation>
    <scope>NUCLEOTIDE SEQUENCE [LARGE SCALE GENOMIC DNA]</scope>
    <source>
        <strain evidence="4">UTEX 25</strain>
    </source>
</reference>
<comment type="caution">
    <text evidence="3">The sequence shown here is derived from an EMBL/GenBank/DDBJ whole genome shotgun (WGS) entry which is preliminary data.</text>
</comment>
<gene>
    <name evidence="3" type="ORF">APUTEX25_004548</name>
</gene>
<dbReference type="PANTHER" id="PTHR12461:SF102">
    <property type="entry name" value="LYSINE-SPECIFIC DEMETHYLASE JMJ31"/>
    <property type="match status" value="1"/>
</dbReference>